<evidence type="ECO:0000256" key="8">
    <source>
        <dbReference type="ARBA" id="ARBA00022912"/>
    </source>
</evidence>
<dbReference type="PANTHER" id="PTHR43693:SF1">
    <property type="entry name" value="PROTEIN PHOSPHATASE CHEZ"/>
    <property type="match status" value="1"/>
</dbReference>
<keyword evidence="4 10" id="KW-0963">Cytoplasm</keyword>
<evidence type="ECO:0000256" key="3">
    <source>
        <dbReference type="ARBA" id="ARBA00018484"/>
    </source>
</evidence>
<comment type="function">
    <text evidence="10">Plays an important role in bacterial chemotaxis signal transduction pathway by accelerating the dephosphorylation of phosphorylated CheY (CheY-P).</text>
</comment>
<dbReference type="EC" id="3.1.3.-" evidence="10"/>
<keyword evidence="5 10" id="KW-0145">Chemotaxis</keyword>
<evidence type="ECO:0000256" key="7">
    <source>
        <dbReference type="ARBA" id="ARBA00022801"/>
    </source>
</evidence>
<evidence type="ECO:0000313" key="12">
    <source>
        <dbReference type="Proteomes" id="UP000621859"/>
    </source>
</evidence>
<comment type="similarity">
    <text evidence="2 10">Belongs to the CheZ family.</text>
</comment>
<dbReference type="Pfam" id="PF04344">
    <property type="entry name" value="CheZ"/>
    <property type="match status" value="1"/>
</dbReference>
<comment type="subcellular location">
    <subcellularLocation>
        <location evidence="1 10">Cytoplasm</location>
    </subcellularLocation>
</comment>
<dbReference type="Proteomes" id="UP000621859">
    <property type="component" value="Unassembled WGS sequence"/>
</dbReference>
<keyword evidence="7 10" id="KW-0378">Hydrolase</keyword>
<sequence length="261" mass="28275">MSDQALNSSDSPDLEALFDSIVSANRAAEAAEDAAPAAAPVAAAVNADAGTQAAADMSEPARTMFTQIGQLTRHLHDTLRELGLDKSLEKAAHQIPDARDRLSYIATMTEQAAERTLNALDDAKPLQDEISGTARQLSNRWNQLFAHELTVEEFKQLVYATRAHLEQTTANSEKISSQMLEIMMAQDFQDLTGQVIKKVLGMVKEMESQLLEFLVTFSPQQGGSIAREDGLLAGPVISSDGRTDVVTDQAQVDDLLESLGF</sequence>
<name>A0ABQ2PKQ9_9NEIS</name>
<dbReference type="EMBL" id="BMLY01000003">
    <property type="protein sequence ID" value="GGP26209.1"/>
    <property type="molecule type" value="Genomic_DNA"/>
</dbReference>
<evidence type="ECO:0000256" key="4">
    <source>
        <dbReference type="ARBA" id="ARBA00022490"/>
    </source>
</evidence>
<evidence type="ECO:0000256" key="5">
    <source>
        <dbReference type="ARBA" id="ARBA00022500"/>
    </source>
</evidence>
<evidence type="ECO:0000256" key="6">
    <source>
        <dbReference type="ARBA" id="ARBA00022779"/>
    </source>
</evidence>
<dbReference type="PANTHER" id="PTHR43693">
    <property type="entry name" value="PROTEIN PHOSPHATASE CHEZ"/>
    <property type="match status" value="1"/>
</dbReference>
<comment type="subunit">
    <text evidence="10">Homodimer.</text>
</comment>
<evidence type="ECO:0000256" key="2">
    <source>
        <dbReference type="ARBA" id="ARBA00005908"/>
    </source>
</evidence>
<dbReference type="InterPro" id="IPR050992">
    <property type="entry name" value="CheZ_family_phosphatases"/>
</dbReference>
<keyword evidence="12" id="KW-1185">Reference proteome</keyword>
<evidence type="ECO:0000256" key="9">
    <source>
        <dbReference type="ARBA" id="ARBA00029599"/>
    </source>
</evidence>
<organism evidence="11 12">
    <name type="scientific">Silvimonas amylolytica</name>
    <dbReference type="NCBI Taxonomy" id="449663"/>
    <lineage>
        <taxon>Bacteria</taxon>
        <taxon>Pseudomonadati</taxon>
        <taxon>Pseudomonadota</taxon>
        <taxon>Betaproteobacteria</taxon>
        <taxon>Neisseriales</taxon>
        <taxon>Chitinibacteraceae</taxon>
        <taxon>Silvimonas</taxon>
    </lineage>
</organism>
<dbReference type="RefSeq" id="WP_188692782.1">
    <property type="nucleotide sequence ID" value="NZ_BMLY01000003.1"/>
</dbReference>
<gene>
    <name evidence="11" type="ORF">GCM10010971_20280</name>
</gene>
<dbReference type="NCBIfam" id="NF008368">
    <property type="entry name" value="PRK11166.1"/>
    <property type="match status" value="1"/>
</dbReference>
<proteinExistence type="inferred from homology"/>
<keyword evidence="6 10" id="KW-0283">Flagellar rotation</keyword>
<dbReference type="SUPFAM" id="SSF75708">
    <property type="entry name" value="Chemotaxis phosphatase CheZ"/>
    <property type="match status" value="1"/>
</dbReference>
<dbReference type="Gene3D" id="1.10.287.500">
    <property type="entry name" value="Helix hairpin bin"/>
    <property type="match status" value="1"/>
</dbReference>
<evidence type="ECO:0000313" key="11">
    <source>
        <dbReference type="EMBL" id="GGP26209.1"/>
    </source>
</evidence>
<protein>
    <recommendedName>
        <fullName evidence="3 10">Protein phosphatase CheZ</fullName>
        <ecNumber evidence="10">3.1.3.-</ecNumber>
    </recommendedName>
    <alternativeName>
        <fullName evidence="9 10">Chemotaxis protein CheZ</fullName>
    </alternativeName>
</protein>
<comment type="caution">
    <text evidence="11">The sequence shown here is derived from an EMBL/GenBank/DDBJ whole genome shotgun (WGS) entry which is preliminary data.</text>
</comment>
<reference evidence="12" key="1">
    <citation type="journal article" date="2019" name="Int. J. Syst. Evol. Microbiol.">
        <title>The Global Catalogue of Microorganisms (GCM) 10K type strain sequencing project: providing services to taxonomists for standard genome sequencing and annotation.</title>
        <authorList>
            <consortium name="The Broad Institute Genomics Platform"/>
            <consortium name="The Broad Institute Genome Sequencing Center for Infectious Disease"/>
            <person name="Wu L."/>
            <person name="Ma J."/>
        </authorList>
    </citation>
    <scope>NUCLEOTIDE SEQUENCE [LARGE SCALE GENOMIC DNA]</scope>
    <source>
        <strain evidence="12">CGMCC 1.8860</strain>
    </source>
</reference>
<keyword evidence="8 10" id="KW-0904">Protein phosphatase</keyword>
<evidence type="ECO:0000256" key="10">
    <source>
        <dbReference type="PIRNR" id="PIRNR002884"/>
    </source>
</evidence>
<accession>A0ABQ2PKQ9</accession>
<evidence type="ECO:0000256" key="1">
    <source>
        <dbReference type="ARBA" id="ARBA00004496"/>
    </source>
</evidence>
<dbReference type="PIRSF" id="PIRSF002884">
    <property type="entry name" value="CheZ"/>
    <property type="match status" value="1"/>
</dbReference>
<dbReference type="InterPro" id="IPR007439">
    <property type="entry name" value="Chemotax_Pase_CheZ"/>
</dbReference>